<reference evidence="7 8" key="1">
    <citation type="submission" date="2017-09" db="EMBL/GenBank/DDBJ databases">
        <authorList>
            <person name="Ehlers B."/>
            <person name="Leendertz F.H."/>
        </authorList>
    </citation>
    <scope>NUCLEOTIDE SEQUENCE [LARGE SCALE GENOMIC DNA]</scope>
    <source>
        <strain evidence="7 8">DSM 45537</strain>
    </source>
</reference>
<evidence type="ECO:0000313" key="7">
    <source>
        <dbReference type="EMBL" id="SNY89161.1"/>
    </source>
</evidence>
<organism evidence="7 8">
    <name type="scientific">Nocardia amikacinitolerans</name>
    <dbReference type="NCBI Taxonomy" id="756689"/>
    <lineage>
        <taxon>Bacteria</taxon>
        <taxon>Bacillati</taxon>
        <taxon>Actinomycetota</taxon>
        <taxon>Actinomycetes</taxon>
        <taxon>Mycobacteriales</taxon>
        <taxon>Nocardiaceae</taxon>
        <taxon>Nocardia</taxon>
    </lineage>
</organism>
<evidence type="ECO:0000256" key="2">
    <source>
        <dbReference type="ARBA" id="ARBA00023015"/>
    </source>
</evidence>
<sequence length="274" mass="30366">MDAMGEARHRQIAREIRNEIEAGRLRPGQKLPSTRALAEQFGVSVAPVNDAMAILEEEGLVVSRPRSGRMVSDTATPGAPRPRRGRPQVIYVGGYAGSGKTEFGCVLARLTGWAMLDKDTITRAVVDTALVQLGSTVADRESPIYLDLVRPAEYECLAAAVRENVRCGVSVIATAPFIREFGSEAWFRRTAVELDTMGADMEVVWIRCQPDSMHSYITRRGAARDSWKLANWDDYVRGIDITFEPPWQHTIITNDPDSPPLREQAQALIKSLKD</sequence>
<dbReference type="InterPro" id="IPR027417">
    <property type="entry name" value="P-loop_NTPase"/>
</dbReference>
<feature type="region of interest" description="Disordered" evidence="5">
    <location>
        <begin position="65"/>
        <end position="84"/>
    </location>
</feature>
<evidence type="ECO:0000256" key="3">
    <source>
        <dbReference type="ARBA" id="ARBA00023125"/>
    </source>
</evidence>
<protein>
    <submittedName>
        <fullName evidence="7">AAA domain-containing protein</fullName>
    </submittedName>
</protein>
<evidence type="ECO:0000259" key="6">
    <source>
        <dbReference type="PROSITE" id="PS50949"/>
    </source>
</evidence>
<keyword evidence="2" id="KW-0805">Transcription regulation</keyword>
<dbReference type="SUPFAM" id="SSF46785">
    <property type="entry name" value="Winged helix' DNA-binding domain"/>
    <property type="match status" value="1"/>
</dbReference>
<dbReference type="InterPro" id="IPR000524">
    <property type="entry name" value="Tscrpt_reg_HTH_GntR"/>
</dbReference>
<keyword evidence="4" id="KW-0804">Transcription</keyword>
<evidence type="ECO:0000313" key="8">
    <source>
        <dbReference type="Proteomes" id="UP000219565"/>
    </source>
</evidence>
<keyword evidence="3" id="KW-0238">DNA-binding</keyword>
<dbReference type="SMART" id="SM00345">
    <property type="entry name" value="HTH_GNTR"/>
    <property type="match status" value="1"/>
</dbReference>
<dbReference type="EMBL" id="OBEG01000007">
    <property type="protein sequence ID" value="SNY89161.1"/>
    <property type="molecule type" value="Genomic_DNA"/>
</dbReference>
<name>A0A285M0U4_9NOCA</name>
<keyword evidence="1" id="KW-0663">Pyridoxal phosphate</keyword>
<dbReference type="InterPro" id="IPR051446">
    <property type="entry name" value="HTH_trans_reg/aminotransferase"/>
</dbReference>
<dbReference type="GO" id="GO:0003677">
    <property type="term" value="F:DNA binding"/>
    <property type="evidence" value="ECO:0007669"/>
    <property type="project" value="UniProtKB-KW"/>
</dbReference>
<accession>A0A285M0U4</accession>
<proteinExistence type="predicted"/>
<evidence type="ECO:0000256" key="5">
    <source>
        <dbReference type="SAM" id="MobiDB-lite"/>
    </source>
</evidence>
<gene>
    <name evidence="7" type="ORF">SAMN04244553_6164</name>
</gene>
<feature type="domain" description="HTH gntR-type" evidence="6">
    <location>
        <begin position="6"/>
        <end position="74"/>
    </location>
</feature>
<dbReference type="PANTHER" id="PTHR46577:SF1">
    <property type="entry name" value="HTH-TYPE TRANSCRIPTIONAL REGULATORY PROTEIN GABR"/>
    <property type="match status" value="1"/>
</dbReference>
<dbReference type="Proteomes" id="UP000219565">
    <property type="component" value="Unassembled WGS sequence"/>
</dbReference>
<dbReference type="Gene3D" id="3.40.50.300">
    <property type="entry name" value="P-loop containing nucleotide triphosphate hydrolases"/>
    <property type="match status" value="1"/>
</dbReference>
<dbReference type="SUPFAM" id="SSF52540">
    <property type="entry name" value="P-loop containing nucleoside triphosphate hydrolases"/>
    <property type="match status" value="1"/>
</dbReference>
<keyword evidence="8" id="KW-1185">Reference proteome</keyword>
<evidence type="ECO:0000256" key="1">
    <source>
        <dbReference type="ARBA" id="ARBA00022898"/>
    </source>
</evidence>
<dbReference type="InterPro" id="IPR036388">
    <property type="entry name" value="WH-like_DNA-bd_sf"/>
</dbReference>
<evidence type="ECO:0000256" key="4">
    <source>
        <dbReference type="ARBA" id="ARBA00023163"/>
    </source>
</evidence>
<dbReference type="Pfam" id="PF13671">
    <property type="entry name" value="AAA_33"/>
    <property type="match status" value="1"/>
</dbReference>
<dbReference type="PRINTS" id="PR00035">
    <property type="entry name" value="HTHGNTR"/>
</dbReference>
<dbReference type="PANTHER" id="PTHR46577">
    <property type="entry name" value="HTH-TYPE TRANSCRIPTIONAL REGULATORY PROTEIN GABR"/>
    <property type="match status" value="1"/>
</dbReference>
<dbReference type="InterPro" id="IPR036390">
    <property type="entry name" value="WH_DNA-bd_sf"/>
</dbReference>
<dbReference type="GO" id="GO:0003700">
    <property type="term" value="F:DNA-binding transcription factor activity"/>
    <property type="evidence" value="ECO:0007669"/>
    <property type="project" value="InterPro"/>
</dbReference>
<dbReference type="Pfam" id="PF00392">
    <property type="entry name" value="GntR"/>
    <property type="match status" value="1"/>
</dbReference>
<dbReference type="CDD" id="cd07377">
    <property type="entry name" value="WHTH_GntR"/>
    <property type="match status" value="1"/>
</dbReference>
<dbReference type="Gene3D" id="1.10.10.10">
    <property type="entry name" value="Winged helix-like DNA-binding domain superfamily/Winged helix DNA-binding domain"/>
    <property type="match status" value="1"/>
</dbReference>
<dbReference type="AlphaFoldDB" id="A0A285M0U4"/>
<dbReference type="PROSITE" id="PS50949">
    <property type="entry name" value="HTH_GNTR"/>
    <property type="match status" value="1"/>
</dbReference>